<feature type="site" description="Important for catalytic activity" evidence="7">
    <location>
        <position position="227"/>
    </location>
</feature>
<evidence type="ECO:0000256" key="8">
    <source>
        <dbReference type="SAM" id="MobiDB-lite"/>
    </source>
</evidence>
<organism evidence="9 10">
    <name type="scientific">Robbsia betulipollinis</name>
    <dbReference type="NCBI Taxonomy" id="2981849"/>
    <lineage>
        <taxon>Bacteria</taxon>
        <taxon>Pseudomonadati</taxon>
        <taxon>Pseudomonadota</taxon>
        <taxon>Betaproteobacteria</taxon>
        <taxon>Burkholderiales</taxon>
        <taxon>Burkholderiaceae</taxon>
        <taxon>Robbsia</taxon>
    </lineage>
</organism>
<dbReference type="EC" id="4.2.2.29" evidence="7"/>
<dbReference type="EMBL" id="JAPMXC010000002">
    <property type="protein sequence ID" value="MCY0388117.1"/>
    <property type="molecule type" value="Genomic_DNA"/>
</dbReference>
<dbReference type="PANTHER" id="PTHR30518">
    <property type="entry name" value="ENDOLYTIC MUREIN TRANSGLYCOSYLASE"/>
    <property type="match status" value="1"/>
</dbReference>
<dbReference type="HAMAP" id="MF_02065">
    <property type="entry name" value="MltG"/>
    <property type="match status" value="1"/>
</dbReference>
<evidence type="ECO:0000313" key="10">
    <source>
        <dbReference type="Proteomes" id="UP001082899"/>
    </source>
</evidence>
<dbReference type="Proteomes" id="UP001082899">
    <property type="component" value="Unassembled WGS sequence"/>
</dbReference>
<keyword evidence="6 7" id="KW-0961">Cell wall biogenesis/degradation</keyword>
<dbReference type="NCBIfam" id="TIGR00247">
    <property type="entry name" value="endolytic transglycosylase MltG"/>
    <property type="match status" value="1"/>
</dbReference>
<proteinExistence type="inferred from homology"/>
<dbReference type="RefSeq" id="WP_267847992.1">
    <property type="nucleotide sequence ID" value="NZ_JAPMXC010000002.1"/>
</dbReference>
<comment type="catalytic activity">
    <reaction evidence="7">
        <text>a peptidoglycan chain = a peptidoglycan chain with N-acetyl-1,6-anhydromuramyl-[peptide] at the reducing end + a peptidoglycan chain with N-acetylglucosamine at the non-reducing end.</text>
        <dbReference type="EC" id="4.2.2.29"/>
    </reaction>
</comment>
<evidence type="ECO:0000256" key="2">
    <source>
        <dbReference type="ARBA" id="ARBA00022692"/>
    </source>
</evidence>
<accession>A0ABT3ZNY7</accession>
<dbReference type="Pfam" id="PF02618">
    <property type="entry name" value="YceG"/>
    <property type="match status" value="1"/>
</dbReference>
<comment type="caution">
    <text evidence="9">The sequence shown here is derived from an EMBL/GenBank/DDBJ whole genome shotgun (WGS) entry which is preliminary data.</text>
</comment>
<dbReference type="InterPro" id="IPR003770">
    <property type="entry name" value="MLTG-like"/>
</dbReference>
<feature type="region of interest" description="Disordered" evidence="8">
    <location>
        <begin position="322"/>
        <end position="343"/>
    </location>
</feature>
<comment type="function">
    <text evidence="7">Functions as a peptidoglycan terminase that cleaves nascent peptidoglycan strands endolytically to terminate their elongation.</text>
</comment>
<gene>
    <name evidence="7 9" type="primary">mltG</name>
    <name evidence="9" type="ORF">OVY01_12890</name>
</gene>
<dbReference type="CDD" id="cd08010">
    <property type="entry name" value="MltG_like"/>
    <property type="match status" value="1"/>
</dbReference>
<evidence type="ECO:0000256" key="1">
    <source>
        <dbReference type="ARBA" id="ARBA00022475"/>
    </source>
</evidence>
<evidence type="ECO:0000256" key="3">
    <source>
        <dbReference type="ARBA" id="ARBA00022989"/>
    </source>
</evidence>
<keyword evidence="1 7" id="KW-1003">Cell membrane</keyword>
<name>A0ABT3ZNY7_9BURK</name>
<dbReference type="Gene3D" id="3.30.1490.480">
    <property type="entry name" value="Endolytic murein transglycosylase"/>
    <property type="match status" value="1"/>
</dbReference>
<keyword evidence="4 7" id="KW-0472">Membrane</keyword>
<keyword evidence="7" id="KW-0997">Cell inner membrane</keyword>
<protein>
    <recommendedName>
        <fullName evidence="7">Endolytic murein transglycosylase</fullName>
        <ecNumber evidence="7">4.2.2.29</ecNumber>
    </recommendedName>
    <alternativeName>
        <fullName evidence="7">Peptidoglycan lytic transglycosylase</fullName>
    </alternativeName>
    <alternativeName>
        <fullName evidence="7">Peptidoglycan polymerization terminase</fullName>
    </alternativeName>
</protein>
<comment type="similarity">
    <text evidence="7">Belongs to the transglycosylase MltG family.</text>
</comment>
<dbReference type="PANTHER" id="PTHR30518:SF2">
    <property type="entry name" value="ENDOLYTIC MUREIN TRANSGLYCOSYLASE"/>
    <property type="match status" value="1"/>
</dbReference>
<sequence>MSVFTHLFSRARRVVVVLVVLVLVLGAAGGGILYVWANRPMPLAQKELDVTIRPRSSLRAVALQLNQAGVPVNRLLFEVLTRFARLSTALKSGNYAFETGITPYELLLKVARGDVNQYVVTIIEGWDFARMRAEIGQNGHLKHDTAAMSDAQLMTAIGAPGLLPEGRFFPDTYLFPGATSDLDIYRRAYRAAQQRLAEFWQARSPTLPAALAQPYDVLILASLVEKETGKSAERARVAAVFVNRLRIGMPLQTDPSVVYGLGTTFSGRLRKKDLTTDTPYNTYLHNGLPPTPIALPGAAALEAATHPAASPSLYFVARGDGSSEFSSTLTDHNRAVDRYQRGK</sequence>
<evidence type="ECO:0000256" key="4">
    <source>
        <dbReference type="ARBA" id="ARBA00023136"/>
    </source>
</evidence>
<reference evidence="9" key="1">
    <citation type="submission" date="2022-11" db="EMBL/GenBank/DDBJ databases">
        <title>Robbsia betulipollinis sp. nov., isolated from pollen of birch (Betula pendula).</title>
        <authorList>
            <person name="Shi H."/>
            <person name="Ambika Manirajan B."/>
            <person name="Ratering S."/>
            <person name="Geissler-Plaum R."/>
            <person name="Schnell S."/>
        </authorList>
    </citation>
    <scope>NUCLEOTIDE SEQUENCE</scope>
    <source>
        <strain evidence="9">Bb-Pol-6</strain>
    </source>
</reference>
<evidence type="ECO:0000256" key="6">
    <source>
        <dbReference type="ARBA" id="ARBA00023316"/>
    </source>
</evidence>
<keyword evidence="2 7" id="KW-0812">Transmembrane</keyword>
<keyword evidence="10" id="KW-1185">Reference proteome</keyword>
<evidence type="ECO:0000313" key="9">
    <source>
        <dbReference type="EMBL" id="MCY0388117.1"/>
    </source>
</evidence>
<feature type="compositionally biased region" description="Basic and acidic residues" evidence="8">
    <location>
        <begin position="331"/>
        <end position="343"/>
    </location>
</feature>
<evidence type="ECO:0000256" key="5">
    <source>
        <dbReference type="ARBA" id="ARBA00023239"/>
    </source>
</evidence>
<dbReference type="Gene3D" id="3.30.160.60">
    <property type="entry name" value="Classic Zinc Finger"/>
    <property type="match status" value="1"/>
</dbReference>
<evidence type="ECO:0000256" key="7">
    <source>
        <dbReference type="HAMAP-Rule" id="MF_02065"/>
    </source>
</evidence>
<keyword evidence="3 7" id="KW-1133">Transmembrane helix</keyword>
<keyword evidence="5 7" id="KW-0456">Lyase</keyword>